<evidence type="ECO:0000313" key="1">
    <source>
        <dbReference type="EMBL" id="MPM14744.1"/>
    </source>
</evidence>
<sequence>MEQGVPVVFQPTLHTYRSDPVSEIRFWHKSFLNNSVVGEKVQFTGISNVFSLLQVVCAGQVIIRVKVIDCPFQRICNFTLSILIRTGIEKIPNLAADKFSAVLTAHRKKFLIALSQSQIAGGSVNHLFQQGNAESASDIGSKLQNGFQLGSEFPHMRNAIR</sequence>
<accession>A0A644XKY6</accession>
<dbReference type="EMBL" id="VSSQ01002331">
    <property type="protein sequence ID" value="MPM14744.1"/>
    <property type="molecule type" value="Genomic_DNA"/>
</dbReference>
<organism evidence="1">
    <name type="scientific">bioreactor metagenome</name>
    <dbReference type="NCBI Taxonomy" id="1076179"/>
    <lineage>
        <taxon>unclassified sequences</taxon>
        <taxon>metagenomes</taxon>
        <taxon>ecological metagenomes</taxon>
    </lineage>
</organism>
<reference evidence="1" key="1">
    <citation type="submission" date="2019-08" db="EMBL/GenBank/DDBJ databases">
        <authorList>
            <person name="Kucharzyk K."/>
            <person name="Murdoch R.W."/>
            <person name="Higgins S."/>
            <person name="Loffler F."/>
        </authorList>
    </citation>
    <scope>NUCLEOTIDE SEQUENCE</scope>
</reference>
<comment type="caution">
    <text evidence="1">The sequence shown here is derived from an EMBL/GenBank/DDBJ whole genome shotgun (WGS) entry which is preliminary data.</text>
</comment>
<gene>
    <name evidence="1" type="ORF">SDC9_61108</name>
</gene>
<protein>
    <submittedName>
        <fullName evidence="1">Uncharacterized protein</fullName>
    </submittedName>
</protein>
<name>A0A644XKY6_9ZZZZ</name>
<dbReference type="AlphaFoldDB" id="A0A644XKY6"/>
<proteinExistence type="predicted"/>